<dbReference type="GO" id="GO:0005524">
    <property type="term" value="F:ATP binding"/>
    <property type="evidence" value="ECO:0007669"/>
    <property type="project" value="UniProtKB-KW"/>
</dbReference>
<evidence type="ECO:0000256" key="2">
    <source>
        <dbReference type="ARBA" id="ARBA00022741"/>
    </source>
</evidence>
<dbReference type="RefSeq" id="WP_007502485.1">
    <property type="nucleotide sequence ID" value="NZ_AFCE01000045.1"/>
</dbReference>
<keyword evidence="3 5" id="KW-0418">Kinase</keyword>
<dbReference type="OrthoDB" id="9804377at2"/>
<dbReference type="InterPro" id="IPR047795">
    <property type="entry name" value="Put_SteA-like"/>
</dbReference>
<dbReference type="GO" id="GO:0009229">
    <property type="term" value="P:thiamine diphosphate biosynthetic process"/>
    <property type="evidence" value="ECO:0007669"/>
    <property type="project" value="InterPro"/>
</dbReference>
<gene>
    <name evidence="5" type="ORF">CathTA2_0338</name>
</gene>
<evidence type="ECO:0000256" key="3">
    <source>
        <dbReference type="ARBA" id="ARBA00022777"/>
    </source>
</evidence>
<evidence type="ECO:0000256" key="1">
    <source>
        <dbReference type="ARBA" id="ARBA00022679"/>
    </source>
</evidence>
<reference evidence="5 6" key="1">
    <citation type="journal article" date="2011" name="J. Bacteriol.">
        <title>Draft genome sequence of the thermoalkaliphilic Caldalkalibacillus thermarum strain TA2.A1.</title>
        <authorList>
            <person name="Kalamorz F."/>
            <person name="Keis S."/>
            <person name="McMillan D.G."/>
            <person name="Olsson K."/>
            <person name="Stanton J.A."/>
            <person name="Stockwell P."/>
            <person name="Black M.A."/>
            <person name="Klingeman D.M."/>
            <person name="Land M.L."/>
            <person name="Han C.S."/>
            <person name="Martin S.L."/>
            <person name="Becher S.A."/>
            <person name="Peddie C.J."/>
            <person name="Morgan H.W."/>
            <person name="Matthies D."/>
            <person name="Preiss L."/>
            <person name="Meier T."/>
            <person name="Brown S.D."/>
            <person name="Cook G.M."/>
        </authorList>
    </citation>
    <scope>NUCLEOTIDE SEQUENCE [LARGE SCALE GENOMIC DNA]</scope>
    <source>
        <strain evidence="5 6">TA2.A1</strain>
    </source>
</reference>
<organism evidence="5 6">
    <name type="scientific">Caldalkalibacillus thermarum (strain TA2.A1)</name>
    <dbReference type="NCBI Taxonomy" id="986075"/>
    <lineage>
        <taxon>Bacteria</taxon>
        <taxon>Bacillati</taxon>
        <taxon>Bacillota</taxon>
        <taxon>Bacilli</taxon>
        <taxon>Bacillales</taxon>
        <taxon>Bacillaceae</taxon>
        <taxon>Caldalkalibacillus</taxon>
    </lineage>
</organism>
<dbReference type="AlphaFoldDB" id="F5L3H7"/>
<name>F5L3H7_CALTT</name>
<accession>F5L3H7</accession>
<sequence length="357" mass="39458">MNNQLTTTSYGPVYFHHRTKQLVQWIPEGAFALIEHKDIDEMAALALISKNIKGVLNYEPSMSGDYPSLGTIRLLEHGVPVYDVDDPDKVKQVLHQGHIIGITGSKLWLKEEEQHMFLSSLTPYTYQNILSKLKQAQANLTSRLQKFVENTLSNAFIELPEILTSIPIPKLATDMRNRHVVVVTRGSGYMADLMALQNYIREMQPVLIGVDGGADAILECGMKPDVICGDMDSISHYALCSGAEIVVHAYKNGRAPGMEVVQKLGLCAHLFPCFGTSEDAAHLLAYEAGARLIVSVGSHTHMLDFLEKGRKGMASTLLVRFKLGGKLLDAKGIHHLFPSKLNSRISSARSYLDALLY</sequence>
<evidence type="ECO:0000313" key="5">
    <source>
        <dbReference type="EMBL" id="EGL84107.1"/>
    </source>
</evidence>
<dbReference type="InterPro" id="IPR036759">
    <property type="entry name" value="TPK_catalytic_sf"/>
</dbReference>
<proteinExistence type="predicted"/>
<dbReference type="Gene3D" id="3.40.50.10240">
    <property type="entry name" value="Thiamin pyrophosphokinase, catalytic domain"/>
    <property type="match status" value="1"/>
</dbReference>
<dbReference type="eggNOG" id="COG4825">
    <property type="taxonomic scope" value="Bacteria"/>
</dbReference>
<dbReference type="Proteomes" id="UP000010716">
    <property type="component" value="Unassembled WGS sequence"/>
</dbReference>
<dbReference type="GO" id="GO:0016301">
    <property type="term" value="F:kinase activity"/>
    <property type="evidence" value="ECO:0007669"/>
    <property type="project" value="UniProtKB-KW"/>
</dbReference>
<dbReference type="SUPFAM" id="SSF63999">
    <property type="entry name" value="Thiamin pyrophosphokinase, catalytic domain"/>
    <property type="match status" value="1"/>
</dbReference>
<evidence type="ECO:0000256" key="4">
    <source>
        <dbReference type="ARBA" id="ARBA00022840"/>
    </source>
</evidence>
<evidence type="ECO:0000313" key="6">
    <source>
        <dbReference type="Proteomes" id="UP000010716"/>
    </source>
</evidence>
<keyword evidence="2" id="KW-0547">Nucleotide-binding</keyword>
<dbReference type="GO" id="GO:0004788">
    <property type="term" value="F:thiamine diphosphokinase activity"/>
    <property type="evidence" value="ECO:0007669"/>
    <property type="project" value="InterPro"/>
</dbReference>
<keyword evidence="1" id="KW-0808">Transferase</keyword>
<dbReference type="EMBL" id="AFCE01000045">
    <property type="protein sequence ID" value="EGL84107.1"/>
    <property type="molecule type" value="Genomic_DNA"/>
</dbReference>
<keyword evidence="4" id="KW-0067">ATP-binding</keyword>
<dbReference type="NCBIfam" id="NF040608">
    <property type="entry name" value="division_SteA"/>
    <property type="match status" value="1"/>
</dbReference>
<protein>
    <submittedName>
        <fullName evidence="5">Thiamin pyrophosphokinase catalytic domain-containing protein</fullName>
    </submittedName>
</protein>
<comment type="caution">
    <text evidence="5">The sequence shown here is derived from an EMBL/GenBank/DDBJ whole genome shotgun (WGS) entry which is preliminary data.</text>
</comment>